<feature type="transmembrane region" description="Helical" evidence="9">
    <location>
        <begin position="279"/>
        <end position="297"/>
    </location>
</feature>
<evidence type="ECO:0000256" key="5">
    <source>
        <dbReference type="ARBA" id="ARBA00022692"/>
    </source>
</evidence>
<feature type="transmembrane region" description="Helical" evidence="9">
    <location>
        <begin position="215"/>
        <end position="235"/>
    </location>
</feature>
<dbReference type="InterPro" id="IPR037185">
    <property type="entry name" value="EmrE-like"/>
</dbReference>
<keyword evidence="3" id="KW-0813">Transport</keyword>
<protein>
    <submittedName>
        <fullName evidence="11">EamA family transporter RarD</fullName>
    </submittedName>
</protein>
<reference evidence="11 12" key="1">
    <citation type="submission" date="2019-12" db="EMBL/GenBank/DDBJ databases">
        <title>Devosia maris sp. nov., isolated from the deep seawater.</title>
        <authorList>
            <person name="Liu Y."/>
        </authorList>
    </citation>
    <scope>NUCLEOTIDE SEQUENCE [LARGE SCALE GENOMIC DNA]</scope>
    <source>
        <strain evidence="11 12">L53-10-65</strain>
    </source>
</reference>
<evidence type="ECO:0000256" key="6">
    <source>
        <dbReference type="ARBA" id="ARBA00022989"/>
    </source>
</evidence>
<accession>A0A7X3FRT6</accession>
<dbReference type="InterPro" id="IPR004626">
    <property type="entry name" value="RarD"/>
</dbReference>
<evidence type="ECO:0000313" key="11">
    <source>
        <dbReference type="EMBL" id="MVS98745.1"/>
    </source>
</evidence>
<evidence type="ECO:0000256" key="4">
    <source>
        <dbReference type="ARBA" id="ARBA00022475"/>
    </source>
</evidence>
<evidence type="ECO:0000256" key="3">
    <source>
        <dbReference type="ARBA" id="ARBA00022448"/>
    </source>
</evidence>
<evidence type="ECO:0000256" key="7">
    <source>
        <dbReference type="ARBA" id="ARBA00023136"/>
    </source>
</evidence>
<feature type="transmembrane region" description="Helical" evidence="9">
    <location>
        <begin position="247"/>
        <end position="267"/>
    </location>
</feature>
<evidence type="ECO:0000256" key="8">
    <source>
        <dbReference type="SAM" id="MobiDB-lite"/>
    </source>
</evidence>
<keyword evidence="12" id="KW-1185">Reference proteome</keyword>
<organism evidence="11 12">
    <name type="scientific">Devosia marina</name>
    <dbReference type="NCBI Taxonomy" id="2683198"/>
    <lineage>
        <taxon>Bacteria</taxon>
        <taxon>Pseudomonadati</taxon>
        <taxon>Pseudomonadota</taxon>
        <taxon>Alphaproteobacteria</taxon>
        <taxon>Hyphomicrobiales</taxon>
        <taxon>Devosiaceae</taxon>
        <taxon>Devosia</taxon>
    </lineage>
</organism>
<dbReference type="AlphaFoldDB" id="A0A7X3FRT6"/>
<dbReference type="Pfam" id="PF00892">
    <property type="entry name" value="EamA"/>
    <property type="match status" value="2"/>
</dbReference>
<evidence type="ECO:0000256" key="1">
    <source>
        <dbReference type="ARBA" id="ARBA00004651"/>
    </source>
</evidence>
<dbReference type="NCBIfam" id="TIGR00688">
    <property type="entry name" value="rarD"/>
    <property type="match status" value="1"/>
</dbReference>
<keyword evidence="7 9" id="KW-0472">Membrane</keyword>
<name>A0A7X3FRT6_9HYPH</name>
<comment type="subcellular location">
    <subcellularLocation>
        <location evidence="1">Cell membrane</location>
        <topology evidence="1">Multi-pass membrane protein</topology>
    </subcellularLocation>
</comment>
<feature type="transmembrane region" description="Helical" evidence="9">
    <location>
        <begin position="166"/>
        <end position="182"/>
    </location>
</feature>
<keyword evidence="5 9" id="KW-0812">Transmembrane</keyword>
<dbReference type="Proteomes" id="UP000438106">
    <property type="component" value="Unassembled WGS sequence"/>
</dbReference>
<feature type="region of interest" description="Disordered" evidence="8">
    <location>
        <begin position="1"/>
        <end position="24"/>
    </location>
</feature>
<dbReference type="GO" id="GO:0005886">
    <property type="term" value="C:plasma membrane"/>
    <property type="evidence" value="ECO:0007669"/>
    <property type="project" value="UniProtKB-SubCell"/>
</dbReference>
<dbReference type="SUPFAM" id="SSF103481">
    <property type="entry name" value="Multidrug resistance efflux transporter EmrE"/>
    <property type="match status" value="2"/>
</dbReference>
<dbReference type="InterPro" id="IPR000620">
    <property type="entry name" value="EamA_dom"/>
</dbReference>
<feature type="transmembrane region" description="Helical" evidence="9">
    <location>
        <begin position="303"/>
        <end position="320"/>
    </location>
</feature>
<feature type="domain" description="EamA" evidence="10">
    <location>
        <begin position="188"/>
        <end position="319"/>
    </location>
</feature>
<evidence type="ECO:0000256" key="2">
    <source>
        <dbReference type="ARBA" id="ARBA00007362"/>
    </source>
</evidence>
<comment type="caution">
    <text evidence="11">The sequence shown here is derived from an EMBL/GenBank/DDBJ whole genome shotgun (WGS) entry which is preliminary data.</text>
</comment>
<evidence type="ECO:0000259" key="10">
    <source>
        <dbReference type="Pfam" id="PF00892"/>
    </source>
</evidence>
<comment type="similarity">
    <text evidence="2">Belongs to the EamA transporter family.</text>
</comment>
<gene>
    <name evidence="11" type="primary">rarD</name>
    <name evidence="11" type="ORF">GO014_06890</name>
</gene>
<proteinExistence type="inferred from homology"/>
<evidence type="ECO:0000256" key="9">
    <source>
        <dbReference type="SAM" id="Phobius"/>
    </source>
</evidence>
<dbReference type="EMBL" id="WQRF01000001">
    <property type="protein sequence ID" value="MVS98745.1"/>
    <property type="molecule type" value="Genomic_DNA"/>
</dbReference>
<keyword evidence="6 9" id="KW-1133">Transmembrane helix</keyword>
<feature type="domain" description="EamA" evidence="10">
    <location>
        <begin position="81"/>
        <end position="176"/>
    </location>
</feature>
<feature type="transmembrane region" description="Helical" evidence="9">
    <location>
        <begin position="142"/>
        <end position="159"/>
    </location>
</feature>
<feature type="transmembrane region" description="Helical" evidence="9">
    <location>
        <begin position="82"/>
        <end position="101"/>
    </location>
</feature>
<keyword evidence="4" id="KW-1003">Cell membrane</keyword>
<feature type="compositionally biased region" description="Basic and acidic residues" evidence="8">
    <location>
        <begin position="14"/>
        <end position="23"/>
    </location>
</feature>
<feature type="transmembrane region" description="Helical" evidence="9">
    <location>
        <begin position="113"/>
        <end position="130"/>
    </location>
</feature>
<evidence type="ECO:0000313" key="12">
    <source>
        <dbReference type="Proteomes" id="UP000438106"/>
    </source>
</evidence>
<sequence length="331" mass="36079">MMRSGWCRNGHPHRGAESCHDPSRTGARAGGRECHAAAGRCHRDAQRRCCRSVRLSALGLPADPVSPARSGRLVLIVAERTLWSLVLLAIVLAATAGFPEIRSVLVDFRRMRVIAVSALLLVCNWLLYVWAVETGQVLEASFGYFINPLVSVAIGMVFLGERQNRMQTIAIAIVAILIQAAGIGRAPLIALGLAFSFGFYGFIRKTAQTGPATGLFAEPLVVAPLAMGYVIFDIVRNGVGVHADPTLMLLLIATGPATAVPLLLFAYGVRRLRLTTIGMFQYLAPSIQFLLAILMFGEELNTLRLLSFALIWVSLIVFSWDSYSQRRRMAA</sequence>